<dbReference type="EMBL" id="CADEBC010000135">
    <property type="protein sequence ID" value="CAB3223710.1"/>
    <property type="molecule type" value="Genomic_DNA"/>
</dbReference>
<dbReference type="EMBL" id="CADEBD010000337">
    <property type="protein sequence ID" value="CAB3247551.1"/>
    <property type="molecule type" value="Genomic_DNA"/>
</dbReference>
<dbReference type="SUPFAM" id="SSF56574">
    <property type="entry name" value="Serpins"/>
    <property type="match status" value="1"/>
</dbReference>
<dbReference type="InterPro" id="IPR042185">
    <property type="entry name" value="Serpin_sf_2"/>
</dbReference>
<dbReference type="CDD" id="cd00172">
    <property type="entry name" value="serpin"/>
    <property type="match status" value="1"/>
</dbReference>
<dbReference type="AlphaFoldDB" id="A0A8S0YX74"/>
<evidence type="ECO:0000256" key="1">
    <source>
        <dbReference type="ARBA" id="ARBA00022690"/>
    </source>
</evidence>
<evidence type="ECO:0000256" key="3">
    <source>
        <dbReference type="RuleBase" id="RU000411"/>
    </source>
</evidence>
<dbReference type="InterPro" id="IPR042178">
    <property type="entry name" value="Serpin_sf_1"/>
</dbReference>
<evidence type="ECO:0000313" key="7">
    <source>
        <dbReference type="EMBL" id="CAB3247551.1"/>
    </source>
</evidence>
<dbReference type="PANTHER" id="PTHR11461:SF342">
    <property type="entry name" value="SERINE PROTEASE INHIBITOR 28DC"/>
    <property type="match status" value="1"/>
</dbReference>
<dbReference type="SMART" id="SM00093">
    <property type="entry name" value="SERPIN"/>
    <property type="match status" value="1"/>
</dbReference>
<dbReference type="InterPro" id="IPR023796">
    <property type="entry name" value="Serpin_dom"/>
</dbReference>
<name>A0A8S0YX74_ARCPL</name>
<dbReference type="Gene3D" id="2.30.39.10">
    <property type="entry name" value="Alpha-1-antitrypsin, domain 1"/>
    <property type="match status" value="2"/>
</dbReference>
<comment type="caution">
    <text evidence="6">The sequence shown here is derived from an EMBL/GenBank/DDBJ whole genome shotgun (WGS) entry which is preliminary data.</text>
</comment>
<evidence type="ECO:0000259" key="5">
    <source>
        <dbReference type="SMART" id="SM00093"/>
    </source>
</evidence>
<keyword evidence="4" id="KW-0472">Membrane</keyword>
<dbReference type="PANTHER" id="PTHR11461">
    <property type="entry name" value="SERINE PROTEASE INHIBITOR, SERPIN"/>
    <property type="match status" value="1"/>
</dbReference>
<dbReference type="InterPro" id="IPR036186">
    <property type="entry name" value="Serpin_sf"/>
</dbReference>
<dbReference type="InterPro" id="IPR000215">
    <property type="entry name" value="Serpin_fam"/>
</dbReference>
<keyword evidence="8" id="KW-1185">Reference proteome</keyword>
<dbReference type="Proteomes" id="UP000494256">
    <property type="component" value="Unassembled WGS sequence"/>
</dbReference>
<keyword evidence="4" id="KW-1133">Transmembrane helix</keyword>
<evidence type="ECO:0000256" key="2">
    <source>
        <dbReference type="ARBA" id="ARBA00022900"/>
    </source>
</evidence>
<evidence type="ECO:0000313" key="8">
    <source>
        <dbReference type="Proteomes" id="UP000494106"/>
    </source>
</evidence>
<evidence type="ECO:0000313" key="9">
    <source>
        <dbReference type="Proteomes" id="UP000494256"/>
    </source>
</evidence>
<dbReference type="Proteomes" id="UP000494106">
    <property type="component" value="Unassembled WGS sequence"/>
</dbReference>
<dbReference type="Gene3D" id="3.30.497.10">
    <property type="entry name" value="Antithrombin, subunit I, domain 2"/>
    <property type="match status" value="2"/>
</dbReference>
<proteinExistence type="inferred from homology"/>
<feature type="domain" description="Serpin" evidence="5">
    <location>
        <begin position="67"/>
        <end position="461"/>
    </location>
</feature>
<gene>
    <name evidence="7" type="ORF">APLA_LOCUS12003</name>
    <name evidence="6" type="ORF">APLA_LOCUS1778</name>
</gene>
<dbReference type="Pfam" id="PF00079">
    <property type="entry name" value="Serpin"/>
    <property type="match status" value="1"/>
</dbReference>
<evidence type="ECO:0000256" key="4">
    <source>
        <dbReference type="SAM" id="Phobius"/>
    </source>
</evidence>
<protein>
    <recommendedName>
        <fullName evidence="5">Serpin domain-containing protein</fullName>
    </recommendedName>
</protein>
<sequence>MMFGTLKKKMQLNLWIFYIITTLCVPFSGQEEMSTLLPSETTETILPMALPEQINDNIALAVNKFGYKLLLKMMNEKKNDNIVISPTGVAGLLAMTLLGSVGTTYDEIAEALGFSQDIFTNRKNHEQLGELLQSINANVSSKTLYADAIFVDTQTPLRQLYRNYLHDVYRGEILNTNFTDSEDAKNKINEWVTNNTEGQIENFLKRSLPTSTKVALLSALYFNGQWEKPFLPEYTTKLPFKKGKVTVMADLMLNFGHFNFTVSENNDFIMLALPYNDSETNMYAVKPRLPNKLNLLDLMEKIDYEQIDKTINEMTIKKCVVRFPKLELKTSMNLDNSLKAIGIQDMFTPGAANFALMVNGNAIVNNTEEELITRSGTKIEDKESSLIKDMLDSLPNPGIHVDSVTHEVKLTINEYGTEAVAATSAVLARSAELFYADTPFYIFIRNEKTHLVTFSAVIFDPTIE</sequence>
<accession>A0A8S0YX74</accession>
<keyword evidence="4" id="KW-0812">Transmembrane</keyword>
<organism evidence="6 8">
    <name type="scientific">Arctia plantaginis</name>
    <name type="common">Wood tiger moth</name>
    <name type="synonym">Phalaena plantaginis</name>
    <dbReference type="NCBI Taxonomy" id="874455"/>
    <lineage>
        <taxon>Eukaryota</taxon>
        <taxon>Metazoa</taxon>
        <taxon>Ecdysozoa</taxon>
        <taxon>Arthropoda</taxon>
        <taxon>Hexapoda</taxon>
        <taxon>Insecta</taxon>
        <taxon>Pterygota</taxon>
        <taxon>Neoptera</taxon>
        <taxon>Endopterygota</taxon>
        <taxon>Lepidoptera</taxon>
        <taxon>Glossata</taxon>
        <taxon>Ditrysia</taxon>
        <taxon>Noctuoidea</taxon>
        <taxon>Erebidae</taxon>
        <taxon>Arctiinae</taxon>
        <taxon>Arctia</taxon>
    </lineage>
</organism>
<keyword evidence="1" id="KW-0646">Protease inhibitor</keyword>
<evidence type="ECO:0000313" key="6">
    <source>
        <dbReference type="EMBL" id="CAB3223710.1"/>
    </source>
</evidence>
<reference evidence="8 9" key="1">
    <citation type="submission" date="2020-04" db="EMBL/GenBank/DDBJ databases">
        <authorList>
            <person name="Wallbank WR R."/>
            <person name="Pardo Diaz C."/>
            <person name="Kozak K."/>
            <person name="Martin S."/>
            <person name="Jiggins C."/>
            <person name="Moest M."/>
            <person name="Warren A I."/>
            <person name="Byers J.R.P. K."/>
            <person name="Montejo-Kovacevich G."/>
            <person name="Yen C E."/>
        </authorList>
    </citation>
    <scope>NUCLEOTIDE SEQUENCE [LARGE SCALE GENOMIC DNA]</scope>
</reference>
<comment type="similarity">
    <text evidence="3">Belongs to the serpin family.</text>
</comment>
<feature type="transmembrane region" description="Helical" evidence="4">
    <location>
        <begin position="12"/>
        <end position="29"/>
    </location>
</feature>
<dbReference type="GO" id="GO:0005615">
    <property type="term" value="C:extracellular space"/>
    <property type="evidence" value="ECO:0007669"/>
    <property type="project" value="InterPro"/>
</dbReference>
<keyword evidence="2" id="KW-0722">Serine protease inhibitor</keyword>
<dbReference type="GO" id="GO:0004867">
    <property type="term" value="F:serine-type endopeptidase inhibitor activity"/>
    <property type="evidence" value="ECO:0007669"/>
    <property type="project" value="UniProtKB-KW"/>
</dbReference>
<dbReference type="OrthoDB" id="9518664at2759"/>